<evidence type="ECO:0000256" key="1">
    <source>
        <dbReference type="SAM" id="SignalP"/>
    </source>
</evidence>
<dbReference type="EMBL" id="CAJOBZ010000006">
    <property type="protein sequence ID" value="CAF4807808.1"/>
    <property type="molecule type" value="Genomic_DNA"/>
</dbReference>
<sequence length="121" mass="13904">MFLFIISFLMLSPGIFGYDEKYDSVDVDKIISDDALFLAYINCFLDKGPCDNEYAQDYREMLPEVIATACGKCTEIQKKKLRKFISVIFEKKTALAVELQAKYDPESKFQDKIAAFLKDDN</sequence>
<accession>A0A821PNB8</accession>
<protein>
    <submittedName>
        <fullName evidence="2">Uncharacterized protein</fullName>
    </submittedName>
</protein>
<gene>
    <name evidence="2" type="ORF">PMACD_LOCUS3851</name>
</gene>
<dbReference type="PANTHER" id="PTHR11257">
    <property type="entry name" value="CHEMOSENSORY PROTEIN-RELATED"/>
    <property type="match status" value="1"/>
</dbReference>
<evidence type="ECO:0000313" key="2">
    <source>
        <dbReference type="EMBL" id="CAF4807808.1"/>
    </source>
</evidence>
<dbReference type="Pfam" id="PF03392">
    <property type="entry name" value="OS-D"/>
    <property type="match status" value="1"/>
</dbReference>
<dbReference type="AlphaFoldDB" id="A0A821PNB8"/>
<evidence type="ECO:0000313" key="3">
    <source>
        <dbReference type="Proteomes" id="UP000663880"/>
    </source>
</evidence>
<dbReference type="InterPro" id="IPR036682">
    <property type="entry name" value="OS_D_A10/PebIII_sf"/>
</dbReference>
<dbReference type="Proteomes" id="UP000663880">
    <property type="component" value="Unassembled WGS sequence"/>
</dbReference>
<feature type="signal peptide" evidence="1">
    <location>
        <begin position="1"/>
        <end position="17"/>
    </location>
</feature>
<proteinExistence type="predicted"/>
<dbReference type="SUPFAM" id="SSF100910">
    <property type="entry name" value="Chemosensory protein Csp2"/>
    <property type="match status" value="1"/>
</dbReference>
<name>A0A821PNB8_9NEOP</name>
<keyword evidence="1" id="KW-0732">Signal</keyword>
<dbReference type="Gene3D" id="1.10.2080.10">
    <property type="entry name" value="Insect odorant-binding protein A10/Ejaculatory bulb-specific protein 3"/>
    <property type="match status" value="1"/>
</dbReference>
<dbReference type="PANTHER" id="PTHR11257:SF12">
    <property type="entry name" value="EJACULATORY BULB-SPECIFIC PROTEIN 3-RELATED"/>
    <property type="match status" value="1"/>
</dbReference>
<organism evidence="2 3">
    <name type="scientific">Pieris macdunnoughi</name>
    <dbReference type="NCBI Taxonomy" id="345717"/>
    <lineage>
        <taxon>Eukaryota</taxon>
        <taxon>Metazoa</taxon>
        <taxon>Ecdysozoa</taxon>
        <taxon>Arthropoda</taxon>
        <taxon>Hexapoda</taxon>
        <taxon>Insecta</taxon>
        <taxon>Pterygota</taxon>
        <taxon>Neoptera</taxon>
        <taxon>Endopterygota</taxon>
        <taxon>Lepidoptera</taxon>
        <taxon>Glossata</taxon>
        <taxon>Ditrysia</taxon>
        <taxon>Papilionoidea</taxon>
        <taxon>Pieridae</taxon>
        <taxon>Pierinae</taxon>
        <taxon>Pieris</taxon>
    </lineage>
</organism>
<comment type="caution">
    <text evidence="2">The sequence shown here is derived from an EMBL/GenBank/DDBJ whole genome shotgun (WGS) entry which is preliminary data.</text>
</comment>
<feature type="chain" id="PRO_5032810152" evidence="1">
    <location>
        <begin position="18"/>
        <end position="121"/>
    </location>
</feature>
<dbReference type="OrthoDB" id="7274644at2759"/>
<dbReference type="InterPro" id="IPR005055">
    <property type="entry name" value="A10/PebIII"/>
</dbReference>
<reference evidence="2" key="1">
    <citation type="submission" date="2021-02" db="EMBL/GenBank/DDBJ databases">
        <authorList>
            <person name="Steward A R."/>
        </authorList>
    </citation>
    <scope>NUCLEOTIDE SEQUENCE</scope>
</reference>
<keyword evidence="3" id="KW-1185">Reference proteome</keyword>